<feature type="transmembrane region" description="Helical" evidence="1">
    <location>
        <begin position="396"/>
        <end position="420"/>
    </location>
</feature>
<comment type="caution">
    <text evidence="3">The sequence shown here is derived from an EMBL/GenBank/DDBJ whole genome shotgun (WGS) entry which is preliminary data.</text>
</comment>
<gene>
    <name evidence="3" type="ORF">D8M03_09010</name>
</gene>
<feature type="transmembrane region" description="Helical" evidence="1">
    <location>
        <begin position="464"/>
        <end position="489"/>
    </location>
</feature>
<keyword evidence="3" id="KW-0378">Hydrolase</keyword>
<reference evidence="3 4" key="1">
    <citation type="journal article" date="2016" name="Antonie Van Leeuwenhoek">
        <title>Lysinibacillus endophyticus sp. nov., an indole-3-acetic acid producing endophytic bacterium isolated from corn root (Zea mays cv. Xinken-5).</title>
        <authorList>
            <person name="Yu J."/>
            <person name="Guan X."/>
            <person name="Liu C."/>
            <person name="Xiang W."/>
            <person name="Yu Z."/>
            <person name="Liu X."/>
            <person name="Wang G."/>
        </authorList>
    </citation>
    <scope>NUCLEOTIDE SEQUENCE [LARGE SCALE GENOMIC DNA]</scope>
    <source>
        <strain evidence="3 4">DSM 100506</strain>
    </source>
</reference>
<dbReference type="InterPro" id="IPR050491">
    <property type="entry name" value="AmpC-like"/>
</dbReference>
<accession>A0A494Z2I3</accession>
<proteinExistence type="predicted"/>
<name>A0A494Z2I3_9BACL</name>
<sequence>MNEFVANRQLWWKWFVVLFISIFCFSSFMDNASPSISEENLKNVKTYVEEQFERAGIVGGSYAIVANGEVIDASGIGYSDSKAQKKATAETIYAIASVTKSFTATAILKLQEEGKLSFQDPVQKYLPWFTYKDKEKSKEVTIEHLLTHSAGVDRFKADGVIFEDEKNYRNSLEDSIRALSTVEMTSNPGEKGQYCNTCYNILGLIIEKVSGMTYTDYMKTNVFQPLDLESTSFGHELKSSQDIAKEYSWFFGFRNTRLLNYEAFGTSQDPEGGIYTNSVDLAKYVAATVGDSSLLSEDTLKMSYKGVVPTDEEGWEYSLGGFEVGKLENRTLLYKGGDGIGSSSAIMMLPEENIGVVLIMGESNSEPKKPIAMGMLQILMGNEPVEEAFAPPLFKVAGLVMLFILLGSIIVSALTLRTIMKKRAIKYRWVRIFYSFICLLLFGFVGFLLLNVRPTQIGFYGYPYDLAIGLISLEILLLLIVICNGYLFFRKK</sequence>
<dbReference type="Pfam" id="PF00144">
    <property type="entry name" value="Beta-lactamase"/>
    <property type="match status" value="1"/>
</dbReference>
<keyword evidence="1" id="KW-1133">Transmembrane helix</keyword>
<keyword evidence="1" id="KW-0472">Membrane</keyword>
<evidence type="ECO:0000256" key="1">
    <source>
        <dbReference type="SAM" id="Phobius"/>
    </source>
</evidence>
<feature type="domain" description="Beta-lactamase-related" evidence="2">
    <location>
        <begin position="46"/>
        <end position="361"/>
    </location>
</feature>
<evidence type="ECO:0000313" key="3">
    <source>
        <dbReference type="EMBL" id="RKQ16745.1"/>
    </source>
</evidence>
<dbReference type="GO" id="GO:0016787">
    <property type="term" value="F:hydrolase activity"/>
    <property type="evidence" value="ECO:0007669"/>
    <property type="project" value="UniProtKB-KW"/>
</dbReference>
<protein>
    <submittedName>
        <fullName evidence="3">Class A beta-lactamase-related serine hydrolase</fullName>
    </submittedName>
</protein>
<dbReference type="OrthoDB" id="846150at2"/>
<dbReference type="AlphaFoldDB" id="A0A494Z2I3"/>
<dbReference type="EMBL" id="RBZN01000018">
    <property type="protein sequence ID" value="RKQ16745.1"/>
    <property type="molecule type" value="Genomic_DNA"/>
</dbReference>
<evidence type="ECO:0000259" key="2">
    <source>
        <dbReference type="Pfam" id="PF00144"/>
    </source>
</evidence>
<dbReference type="SUPFAM" id="SSF56601">
    <property type="entry name" value="beta-lactamase/transpeptidase-like"/>
    <property type="match status" value="1"/>
</dbReference>
<dbReference type="Gene3D" id="3.40.710.10">
    <property type="entry name" value="DD-peptidase/beta-lactamase superfamily"/>
    <property type="match status" value="1"/>
</dbReference>
<organism evidence="3 4">
    <name type="scientific">Ureibacillus endophyticus</name>
    <dbReference type="NCBI Taxonomy" id="1978490"/>
    <lineage>
        <taxon>Bacteria</taxon>
        <taxon>Bacillati</taxon>
        <taxon>Bacillota</taxon>
        <taxon>Bacilli</taxon>
        <taxon>Bacillales</taxon>
        <taxon>Caryophanaceae</taxon>
        <taxon>Ureibacillus</taxon>
    </lineage>
</organism>
<dbReference type="PANTHER" id="PTHR46825">
    <property type="entry name" value="D-ALANYL-D-ALANINE-CARBOXYPEPTIDASE/ENDOPEPTIDASE AMPH"/>
    <property type="match status" value="1"/>
</dbReference>
<dbReference type="InterPro" id="IPR001466">
    <property type="entry name" value="Beta-lactam-related"/>
</dbReference>
<feature type="transmembrane region" description="Helical" evidence="1">
    <location>
        <begin position="432"/>
        <end position="452"/>
    </location>
</feature>
<keyword evidence="1" id="KW-0812">Transmembrane</keyword>
<dbReference type="PANTHER" id="PTHR46825:SF9">
    <property type="entry name" value="BETA-LACTAMASE-RELATED DOMAIN-CONTAINING PROTEIN"/>
    <property type="match status" value="1"/>
</dbReference>
<feature type="transmembrane region" description="Helical" evidence="1">
    <location>
        <begin position="12"/>
        <end position="29"/>
    </location>
</feature>
<dbReference type="RefSeq" id="WP_121214440.1">
    <property type="nucleotide sequence ID" value="NZ_RBZN01000018.1"/>
</dbReference>
<dbReference type="Proteomes" id="UP000272238">
    <property type="component" value="Unassembled WGS sequence"/>
</dbReference>
<dbReference type="InterPro" id="IPR012338">
    <property type="entry name" value="Beta-lactam/transpept-like"/>
</dbReference>
<keyword evidence="4" id="KW-1185">Reference proteome</keyword>
<evidence type="ECO:0000313" key="4">
    <source>
        <dbReference type="Proteomes" id="UP000272238"/>
    </source>
</evidence>